<evidence type="ECO:0000256" key="3">
    <source>
        <dbReference type="ARBA" id="ARBA00022553"/>
    </source>
</evidence>
<keyword evidence="6" id="KW-0418">Kinase</keyword>
<accession>A0A5R9G1K5</accession>
<dbReference type="SMART" id="SM00387">
    <property type="entry name" value="HATPase_c"/>
    <property type="match status" value="1"/>
</dbReference>
<comment type="caution">
    <text evidence="11">The sequence shown here is derived from an EMBL/GenBank/DDBJ whole genome shotgun (WGS) entry which is preliminary data.</text>
</comment>
<dbReference type="EMBL" id="VCIW01000019">
    <property type="protein sequence ID" value="TLS49681.1"/>
    <property type="molecule type" value="Genomic_DNA"/>
</dbReference>
<dbReference type="Proteomes" id="UP000309676">
    <property type="component" value="Unassembled WGS sequence"/>
</dbReference>
<dbReference type="SUPFAM" id="SSF47384">
    <property type="entry name" value="Homodimeric domain of signal transducing histidine kinase"/>
    <property type="match status" value="1"/>
</dbReference>
<dbReference type="GO" id="GO:0000155">
    <property type="term" value="F:phosphorelay sensor kinase activity"/>
    <property type="evidence" value="ECO:0007669"/>
    <property type="project" value="InterPro"/>
</dbReference>
<dbReference type="Gene3D" id="1.10.287.130">
    <property type="match status" value="1"/>
</dbReference>
<dbReference type="InterPro" id="IPR005467">
    <property type="entry name" value="His_kinase_dom"/>
</dbReference>
<evidence type="ECO:0000256" key="2">
    <source>
        <dbReference type="ARBA" id="ARBA00012438"/>
    </source>
</evidence>
<dbReference type="Gene3D" id="3.30.565.10">
    <property type="entry name" value="Histidine kinase-like ATPase, C-terminal domain"/>
    <property type="match status" value="1"/>
</dbReference>
<dbReference type="InterPro" id="IPR000014">
    <property type="entry name" value="PAS"/>
</dbReference>
<dbReference type="RefSeq" id="WP_138196834.1">
    <property type="nucleotide sequence ID" value="NZ_VCIW01000019.1"/>
</dbReference>
<dbReference type="InterPro" id="IPR013656">
    <property type="entry name" value="PAS_4"/>
</dbReference>
<dbReference type="PRINTS" id="PR00344">
    <property type="entry name" value="BCTRLSENSOR"/>
</dbReference>
<dbReference type="PANTHER" id="PTHR43065:SF34">
    <property type="entry name" value="SPORULATION KINASE A"/>
    <property type="match status" value="1"/>
</dbReference>
<dbReference type="Gene3D" id="3.30.450.20">
    <property type="entry name" value="PAS domain"/>
    <property type="match status" value="1"/>
</dbReference>
<dbReference type="OrthoDB" id="9815750at2"/>
<dbReference type="InterPro" id="IPR036097">
    <property type="entry name" value="HisK_dim/P_sf"/>
</dbReference>
<evidence type="ECO:0000256" key="1">
    <source>
        <dbReference type="ARBA" id="ARBA00000085"/>
    </source>
</evidence>
<gene>
    <name evidence="11" type="ORF">FE782_23705</name>
</gene>
<sequence>MGMRTVAYVALASVALAIDWWLSSVLVGPARYVWIAGSNAVLFAVFGLALRKLYRDIRTAERGLMRFTREAVSLYSLQGQSMDTNEQSERLTGYSKGELQGMPFDAWFPEHRRPRAREAFAMAAEGRPQHFDSVCVCKDKTNVDVEVSYVPVLSGNRIVGVYGILKDISEMKRNRELLQQSEKLAVVGELAAGIAHEIRNPLTSLKGFMQLSHKNDPTYYTQIMLSEIDRIHAITSELLLLGKPKALDFENKALMPLLEAILTLVNTQAILYNVQIATLVRPGAEGVVVRCEETKIKQVFLNVLKNAVEAMPNGGELTIALEREGAFVRVTVADQGVGISREQLAKLGQAFFTTKENGTGLGLMISFNIIEQHGGRLAIESEEGVGTKVDIRLPIIETKGA</sequence>
<dbReference type="PROSITE" id="PS50109">
    <property type="entry name" value="HIS_KIN"/>
    <property type="match status" value="1"/>
</dbReference>
<dbReference type="SUPFAM" id="SSF55785">
    <property type="entry name" value="PYP-like sensor domain (PAS domain)"/>
    <property type="match status" value="1"/>
</dbReference>
<reference evidence="11 12" key="1">
    <citation type="submission" date="2019-05" db="EMBL/GenBank/DDBJ databases">
        <authorList>
            <person name="Narsing Rao M.P."/>
            <person name="Li W.J."/>
        </authorList>
    </citation>
    <scope>NUCLEOTIDE SEQUENCE [LARGE SCALE GENOMIC DNA]</scope>
    <source>
        <strain evidence="11 12">SYSU_K30003</strain>
    </source>
</reference>
<dbReference type="PANTHER" id="PTHR43065">
    <property type="entry name" value="SENSOR HISTIDINE KINASE"/>
    <property type="match status" value="1"/>
</dbReference>
<dbReference type="InterPro" id="IPR004358">
    <property type="entry name" value="Sig_transdc_His_kin-like_C"/>
</dbReference>
<keyword evidence="9" id="KW-0472">Membrane</keyword>
<dbReference type="Pfam" id="PF02518">
    <property type="entry name" value="HATPase_c"/>
    <property type="match status" value="1"/>
</dbReference>
<feature type="domain" description="Histidine kinase" evidence="10">
    <location>
        <begin position="193"/>
        <end position="397"/>
    </location>
</feature>
<keyword evidence="4" id="KW-0808">Transferase</keyword>
<keyword evidence="5" id="KW-0547">Nucleotide-binding</keyword>
<feature type="transmembrane region" description="Helical" evidence="9">
    <location>
        <begin position="33"/>
        <end position="50"/>
    </location>
</feature>
<dbReference type="CDD" id="cd00082">
    <property type="entry name" value="HisKA"/>
    <property type="match status" value="1"/>
</dbReference>
<name>A0A5R9G1K5_9BACL</name>
<evidence type="ECO:0000256" key="9">
    <source>
        <dbReference type="SAM" id="Phobius"/>
    </source>
</evidence>
<dbReference type="Pfam" id="PF08448">
    <property type="entry name" value="PAS_4"/>
    <property type="match status" value="1"/>
</dbReference>
<comment type="catalytic activity">
    <reaction evidence="1">
        <text>ATP + protein L-histidine = ADP + protein N-phospho-L-histidine.</text>
        <dbReference type="EC" id="2.7.13.3"/>
    </reaction>
</comment>
<dbReference type="Pfam" id="PF00512">
    <property type="entry name" value="HisKA"/>
    <property type="match status" value="1"/>
</dbReference>
<dbReference type="GO" id="GO:0005524">
    <property type="term" value="F:ATP binding"/>
    <property type="evidence" value="ECO:0007669"/>
    <property type="project" value="UniProtKB-KW"/>
</dbReference>
<keyword evidence="7" id="KW-0067">ATP-binding</keyword>
<dbReference type="InterPro" id="IPR003594">
    <property type="entry name" value="HATPase_dom"/>
</dbReference>
<keyword evidence="9" id="KW-1133">Transmembrane helix</keyword>
<keyword evidence="9" id="KW-0812">Transmembrane</keyword>
<dbReference type="EC" id="2.7.13.3" evidence="2"/>
<dbReference type="InterPro" id="IPR036890">
    <property type="entry name" value="HATPase_C_sf"/>
</dbReference>
<proteinExistence type="predicted"/>
<keyword evidence="3" id="KW-0597">Phosphoprotein</keyword>
<protein>
    <recommendedName>
        <fullName evidence="2">histidine kinase</fullName>
        <ecNumber evidence="2">2.7.13.3</ecNumber>
    </recommendedName>
</protein>
<dbReference type="InterPro" id="IPR035965">
    <property type="entry name" value="PAS-like_dom_sf"/>
</dbReference>
<dbReference type="AlphaFoldDB" id="A0A5R9G1K5"/>
<evidence type="ECO:0000256" key="8">
    <source>
        <dbReference type="ARBA" id="ARBA00023012"/>
    </source>
</evidence>
<evidence type="ECO:0000256" key="7">
    <source>
        <dbReference type="ARBA" id="ARBA00022840"/>
    </source>
</evidence>
<dbReference type="SMART" id="SM00388">
    <property type="entry name" value="HisKA"/>
    <property type="match status" value="1"/>
</dbReference>
<dbReference type="SUPFAM" id="SSF55874">
    <property type="entry name" value="ATPase domain of HSP90 chaperone/DNA topoisomerase II/histidine kinase"/>
    <property type="match status" value="1"/>
</dbReference>
<dbReference type="InterPro" id="IPR003661">
    <property type="entry name" value="HisK_dim/P_dom"/>
</dbReference>
<organism evidence="11 12">
    <name type="scientific">Paenibacillus antri</name>
    <dbReference type="NCBI Taxonomy" id="2582848"/>
    <lineage>
        <taxon>Bacteria</taxon>
        <taxon>Bacillati</taxon>
        <taxon>Bacillota</taxon>
        <taxon>Bacilli</taxon>
        <taxon>Bacillales</taxon>
        <taxon>Paenibacillaceae</taxon>
        <taxon>Paenibacillus</taxon>
    </lineage>
</organism>
<evidence type="ECO:0000313" key="12">
    <source>
        <dbReference type="Proteomes" id="UP000309676"/>
    </source>
</evidence>
<evidence type="ECO:0000256" key="6">
    <source>
        <dbReference type="ARBA" id="ARBA00022777"/>
    </source>
</evidence>
<dbReference type="CDD" id="cd00130">
    <property type="entry name" value="PAS"/>
    <property type="match status" value="1"/>
</dbReference>
<keyword evidence="8" id="KW-0902">Two-component regulatory system</keyword>
<dbReference type="NCBIfam" id="TIGR00229">
    <property type="entry name" value="sensory_box"/>
    <property type="match status" value="1"/>
</dbReference>
<evidence type="ECO:0000256" key="4">
    <source>
        <dbReference type="ARBA" id="ARBA00022679"/>
    </source>
</evidence>
<evidence type="ECO:0000259" key="10">
    <source>
        <dbReference type="PROSITE" id="PS50109"/>
    </source>
</evidence>
<dbReference type="CDD" id="cd00075">
    <property type="entry name" value="HATPase"/>
    <property type="match status" value="1"/>
</dbReference>
<evidence type="ECO:0000313" key="11">
    <source>
        <dbReference type="EMBL" id="TLS49681.1"/>
    </source>
</evidence>
<evidence type="ECO:0000256" key="5">
    <source>
        <dbReference type="ARBA" id="ARBA00022741"/>
    </source>
</evidence>
<keyword evidence="12" id="KW-1185">Reference proteome</keyword>